<evidence type="ECO:0000313" key="18">
    <source>
        <dbReference type="EMBL" id="OHA65698.1"/>
    </source>
</evidence>
<dbReference type="PANTHER" id="PTHR43445">
    <property type="entry name" value="UDP-N-ACETYLMURAMATE--L-ALANINE LIGASE-RELATED"/>
    <property type="match status" value="1"/>
</dbReference>
<comment type="function">
    <text evidence="14">Cell wall formation.</text>
</comment>
<dbReference type="Pfam" id="PF02875">
    <property type="entry name" value="Mur_ligase_C"/>
    <property type="match status" value="1"/>
</dbReference>
<dbReference type="InterPro" id="IPR036615">
    <property type="entry name" value="Mur_ligase_C_dom_sf"/>
</dbReference>
<feature type="domain" description="Mur ligase N-terminal catalytic" evidence="15">
    <location>
        <begin position="3"/>
        <end position="103"/>
    </location>
</feature>
<evidence type="ECO:0000256" key="14">
    <source>
        <dbReference type="HAMAP-Rule" id="MF_00046"/>
    </source>
</evidence>
<dbReference type="InterPro" id="IPR013221">
    <property type="entry name" value="Mur_ligase_cen"/>
</dbReference>
<evidence type="ECO:0000256" key="1">
    <source>
        <dbReference type="ARBA" id="ARBA00004496"/>
    </source>
</evidence>
<comment type="similarity">
    <text evidence="14">Belongs to the MurCDEF family.</text>
</comment>
<accession>A0A1G2QZB3</accession>
<dbReference type="EMBL" id="MHTV01000042">
    <property type="protein sequence ID" value="OHA65698.1"/>
    <property type="molecule type" value="Genomic_DNA"/>
</dbReference>
<proteinExistence type="inferred from homology"/>
<dbReference type="SUPFAM" id="SSF53244">
    <property type="entry name" value="MurD-like peptide ligases, peptide-binding domain"/>
    <property type="match status" value="1"/>
</dbReference>
<keyword evidence="4 14" id="KW-0963">Cytoplasm</keyword>
<dbReference type="InterPro" id="IPR005758">
    <property type="entry name" value="UDP-N-AcMur_Ala_ligase_MurC"/>
</dbReference>
<evidence type="ECO:0000256" key="3">
    <source>
        <dbReference type="ARBA" id="ARBA00012211"/>
    </source>
</evidence>
<dbReference type="AlphaFoldDB" id="A0A1G2QZB3"/>
<comment type="catalytic activity">
    <reaction evidence="13 14">
        <text>UDP-N-acetyl-alpha-D-muramate + L-alanine + ATP = UDP-N-acetyl-alpha-D-muramoyl-L-alanine + ADP + phosphate + H(+)</text>
        <dbReference type="Rhea" id="RHEA:23372"/>
        <dbReference type="ChEBI" id="CHEBI:15378"/>
        <dbReference type="ChEBI" id="CHEBI:30616"/>
        <dbReference type="ChEBI" id="CHEBI:43474"/>
        <dbReference type="ChEBI" id="CHEBI:57972"/>
        <dbReference type="ChEBI" id="CHEBI:70757"/>
        <dbReference type="ChEBI" id="CHEBI:83898"/>
        <dbReference type="ChEBI" id="CHEBI:456216"/>
        <dbReference type="EC" id="6.3.2.8"/>
    </reaction>
</comment>
<keyword evidence="6 14" id="KW-0132">Cell division</keyword>
<evidence type="ECO:0000259" key="17">
    <source>
        <dbReference type="Pfam" id="PF08245"/>
    </source>
</evidence>
<evidence type="ECO:0000256" key="2">
    <source>
        <dbReference type="ARBA" id="ARBA00004752"/>
    </source>
</evidence>
<dbReference type="GO" id="GO:0008360">
    <property type="term" value="P:regulation of cell shape"/>
    <property type="evidence" value="ECO:0007669"/>
    <property type="project" value="UniProtKB-KW"/>
</dbReference>
<dbReference type="Pfam" id="PF08245">
    <property type="entry name" value="Mur_ligase_M"/>
    <property type="match status" value="1"/>
</dbReference>
<sequence>MIIHFIGIGGIGVSALARYYREKGHEVSGSDLASSEITQGLEKLGVKIAIGESSGLNVAPETDLVVYSPAVQKDNAERLRAKELAIPCKSYPECLGELTKQYYTIAISGTHGKSTTTSMIALLLTKAGFDPTVIVGTKVREFGNSNCRVGKSKYLVIEADEHFASFLNYWPKMAVLTTVEEDHLDYYKNLDNIVKTFERYITHLRDDGVLIANGDDKNIEKIIFNSQSAISKDTREGVIYKIQKYSIKQPEAETLRRILEVPGEHNVSNALAALAVARELGIPDETSFTALGEFTGTWRRFEIFQTELDGIPYTLVSDYGHHPTEVKVTVLGAKAKWPDRPLWLVYQPHQYQRTYLLFDAFVEVLASLPIEKLILADIYDVAGREETEIRKKVSSQKLLEAIGKRNLQARDRTVYIADIADIPQYLASHLKGGEVVMVMGAGSIYNLTLHLTNSKKMEKIQ</sequence>
<comment type="subcellular location">
    <subcellularLocation>
        <location evidence="1 14">Cytoplasm</location>
    </subcellularLocation>
</comment>
<dbReference type="InterPro" id="IPR050061">
    <property type="entry name" value="MurCDEF_pg_biosynth"/>
</dbReference>
<dbReference type="SUPFAM" id="SSF51984">
    <property type="entry name" value="MurCD N-terminal domain"/>
    <property type="match status" value="1"/>
</dbReference>
<evidence type="ECO:0000256" key="4">
    <source>
        <dbReference type="ARBA" id="ARBA00022490"/>
    </source>
</evidence>
<dbReference type="InterPro" id="IPR000713">
    <property type="entry name" value="Mur_ligase_N"/>
</dbReference>
<dbReference type="Gene3D" id="3.40.50.720">
    <property type="entry name" value="NAD(P)-binding Rossmann-like Domain"/>
    <property type="match status" value="1"/>
</dbReference>
<comment type="pathway">
    <text evidence="2 14">Cell wall biogenesis; peptidoglycan biosynthesis.</text>
</comment>
<gene>
    <name evidence="14" type="primary">murC</name>
    <name evidence="18" type="ORF">A3C04_02165</name>
</gene>
<keyword evidence="11 14" id="KW-0131">Cell cycle</keyword>
<dbReference type="Gene3D" id="3.90.190.20">
    <property type="entry name" value="Mur ligase, C-terminal domain"/>
    <property type="match status" value="1"/>
</dbReference>
<dbReference type="GO" id="GO:0005524">
    <property type="term" value="F:ATP binding"/>
    <property type="evidence" value="ECO:0007669"/>
    <property type="project" value="UniProtKB-UniRule"/>
</dbReference>
<keyword evidence="7 14" id="KW-0547">Nucleotide-binding</keyword>
<keyword evidence="9 14" id="KW-0133">Cell shape</keyword>
<dbReference type="SUPFAM" id="SSF53623">
    <property type="entry name" value="MurD-like peptide ligases, catalytic domain"/>
    <property type="match status" value="1"/>
</dbReference>
<evidence type="ECO:0000259" key="16">
    <source>
        <dbReference type="Pfam" id="PF02875"/>
    </source>
</evidence>
<protein>
    <recommendedName>
        <fullName evidence="3 14">UDP-N-acetylmuramate--L-alanine ligase</fullName>
        <ecNumber evidence="3 14">6.3.2.8</ecNumber>
    </recommendedName>
    <alternativeName>
        <fullName evidence="14">UDP-N-acetylmuramoyl-L-alanine synthetase</fullName>
    </alternativeName>
</protein>
<dbReference type="Proteomes" id="UP000178092">
    <property type="component" value="Unassembled WGS sequence"/>
</dbReference>
<dbReference type="GO" id="GO:0008763">
    <property type="term" value="F:UDP-N-acetylmuramate-L-alanine ligase activity"/>
    <property type="evidence" value="ECO:0007669"/>
    <property type="project" value="UniProtKB-UniRule"/>
</dbReference>
<keyword evidence="12 14" id="KW-0961">Cell wall biogenesis/degradation</keyword>
<comment type="caution">
    <text evidence="18">The sequence shown here is derived from an EMBL/GenBank/DDBJ whole genome shotgun (WGS) entry which is preliminary data.</text>
</comment>
<dbReference type="GO" id="GO:0051301">
    <property type="term" value="P:cell division"/>
    <property type="evidence" value="ECO:0007669"/>
    <property type="project" value="UniProtKB-KW"/>
</dbReference>
<dbReference type="NCBIfam" id="TIGR01082">
    <property type="entry name" value="murC"/>
    <property type="match status" value="1"/>
</dbReference>
<dbReference type="GO" id="GO:0071555">
    <property type="term" value="P:cell wall organization"/>
    <property type="evidence" value="ECO:0007669"/>
    <property type="project" value="UniProtKB-KW"/>
</dbReference>
<dbReference type="Gene3D" id="3.40.1190.10">
    <property type="entry name" value="Mur-like, catalytic domain"/>
    <property type="match status" value="1"/>
</dbReference>
<keyword evidence="8 14" id="KW-0067">ATP-binding</keyword>
<evidence type="ECO:0000256" key="5">
    <source>
        <dbReference type="ARBA" id="ARBA00022598"/>
    </source>
</evidence>
<dbReference type="InterPro" id="IPR036565">
    <property type="entry name" value="Mur-like_cat_sf"/>
</dbReference>
<feature type="binding site" evidence="14">
    <location>
        <begin position="109"/>
        <end position="115"/>
    </location>
    <ligand>
        <name>ATP</name>
        <dbReference type="ChEBI" id="CHEBI:30616"/>
    </ligand>
</feature>
<dbReference type="PANTHER" id="PTHR43445:SF3">
    <property type="entry name" value="UDP-N-ACETYLMURAMATE--L-ALANINE LIGASE"/>
    <property type="match status" value="1"/>
</dbReference>
<organism evidence="18 19">
    <name type="scientific">Candidatus Wildermuthbacteria bacterium RIFCSPHIGHO2_02_FULL_45_25</name>
    <dbReference type="NCBI Taxonomy" id="1802450"/>
    <lineage>
        <taxon>Bacteria</taxon>
        <taxon>Candidatus Wildermuthiibacteriota</taxon>
    </lineage>
</organism>
<name>A0A1G2QZB3_9BACT</name>
<dbReference type="HAMAP" id="MF_00046">
    <property type="entry name" value="MurC"/>
    <property type="match status" value="1"/>
</dbReference>
<dbReference type="Pfam" id="PF01225">
    <property type="entry name" value="Mur_ligase"/>
    <property type="match status" value="1"/>
</dbReference>
<dbReference type="EC" id="6.3.2.8" evidence="3 14"/>
<evidence type="ECO:0000256" key="11">
    <source>
        <dbReference type="ARBA" id="ARBA00023306"/>
    </source>
</evidence>
<evidence type="ECO:0000256" key="12">
    <source>
        <dbReference type="ARBA" id="ARBA00023316"/>
    </source>
</evidence>
<evidence type="ECO:0000313" key="19">
    <source>
        <dbReference type="Proteomes" id="UP000178092"/>
    </source>
</evidence>
<evidence type="ECO:0000259" key="15">
    <source>
        <dbReference type="Pfam" id="PF01225"/>
    </source>
</evidence>
<evidence type="ECO:0000256" key="9">
    <source>
        <dbReference type="ARBA" id="ARBA00022960"/>
    </source>
</evidence>
<evidence type="ECO:0000256" key="8">
    <source>
        <dbReference type="ARBA" id="ARBA00022840"/>
    </source>
</evidence>
<dbReference type="GO" id="GO:0005737">
    <property type="term" value="C:cytoplasm"/>
    <property type="evidence" value="ECO:0007669"/>
    <property type="project" value="UniProtKB-SubCell"/>
</dbReference>
<evidence type="ECO:0000256" key="13">
    <source>
        <dbReference type="ARBA" id="ARBA00047833"/>
    </source>
</evidence>
<dbReference type="UniPathway" id="UPA00219"/>
<keyword evidence="10 14" id="KW-0573">Peptidoglycan synthesis</keyword>
<feature type="domain" description="Mur ligase central" evidence="17">
    <location>
        <begin position="107"/>
        <end position="277"/>
    </location>
</feature>
<evidence type="ECO:0000256" key="7">
    <source>
        <dbReference type="ARBA" id="ARBA00022741"/>
    </source>
</evidence>
<evidence type="ECO:0000256" key="6">
    <source>
        <dbReference type="ARBA" id="ARBA00022618"/>
    </source>
</evidence>
<evidence type="ECO:0000256" key="10">
    <source>
        <dbReference type="ARBA" id="ARBA00022984"/>
    </source>
</evidence>
<keyword evidence="5 14" id="KW-0436">Ligase</keyword>
<feature type="domain" description="Mur ligase C-terminal" evidence="16">
    <location>
        <begin position="299"/>
        <end position="442"/>
    </location>
</feature>
<dbReference type="GO" id="GO:0009252">
    <property type="term" value="P:peptidoglycan biosynthetic process"/>
    <property type="evidence" value="ECO:0007669"/>
    <property type="project" value="UniProtKB-UniRule"/>
</dbReference>
<reference evidence="18 19" key="1">
    <citation type="journal article" date="2016" name="Nat. Commun.">
        <title>Thousands of microbial genomes shed light on interconnected biogeochemical processes in an aquifer system.</title>
        <authorList>
            <person name="Anantharaman K."/>
            <person name="Brown C.T."/>
            <person name="Hug L.A."/>
            <person name="Sharon I."/>
            <person name="Castelle C.J."/>
            <person name="Probst A.J."/>
            <person name="Thomas B.C."/>
            <person name="Singh A."/>
            <person name="Wilkins M.J."/>
            <person name="Karaoz U."/>
            <person name="Brodie E.L."/>
            <person name="Williams K.H."/>
            <person name="Hubbard S.S."/>
            <person name="Banfield J.F."/>
        </authorList>
    </citation>
    <scope>NUCLEOTIDE SEQUENCE [LARGE SCALE GENOMIC DNA]</scope>
</reference>
<dbReference type="InterPro" id="IPR004101">
    <property type="entry name" value="Mur_ligase_C"/>
</dbReference>